<name>A0AAI9IHA9_9BURK</name>
<dbReference type="InterPro" id="IPR050109">
    <property type="entry name" value="HTH-type_TetR-like_transc_reg"/>
</dbReference>
<keyword evidence="4" id="KW-0804">Transcription</keyword>
<evidence type="ECO:0000259" key="6">
    <source>
        <dbReference type="PROSITE" id="PS50977"/>
    </source>
</evidence>
<protein>
    <submittedName>
        <fullName evidence="7">TetR family transcriptional regulator</fullName>
    </submittedName>
</protein>
<dbReference type="PANTHER" id="PTHR30055:SF234">
    <property type="entry name" value="HTH-TYPE TRANSCRIPTIONAL REGULATOR BETI"/>
    <property type="match status" value="1"/>
</dbReference>
<dbReference type="InterPro" id="IPR009057">
    <property type="entry name" value="Homeodomain-like_sf"/>
</dbReference>
<evidence type="ECO:0000313" key="8">
    <source>
        <dbReference type="Proteomes" id="UP000006772"/>
    </source>
</evidence>
<dbReference type="InterPro" id="IPR023772">
    <property type="entry name" value="DNA-bd_HTH_TetR-type_CS"/>
</dbReference>
<dbReference type="PANTHER" id="PTHR30055">
    <property type="entry name" value="HTH-TYPE TRANSCRIPTIONAL REGULATOR RUTR"/>
    <property type="match status" value="1"/>
</dbReference>
<dbReference type="AlphaFoldDB" id="A0AAI9IHA9"/>
<dbReference type="InterPro" id="IPR001647">
    <property type="entry name" value="HTH_TetR"/>
</dbReference>
<organism evidence="7 8">
    <name type="scientific">Herbaspirillum frisingense GSF30</name>
    <dbReference type="NCBI Taxonomy" id="864073"/>
    <lineage>
        <taxon>Bacteria</taxon>
        <taxon>Pseudomonadati</taxon>
        <taxon>Pseudomonadota</taxon>
        <taxon>Betaproteobacteria</taxon>
        <taxon>Burkholderiales</taxon>
        <taxon>Oxalobacteraceae</taxon>
        <taxon>Herbaspirillum</taxon>
    </lineage>
</organism>
<dbReference type="EMBL" id="AEEC02000004">
    <property type="protein sequence ID" value="EOA06117.1"/>
    <property type="molecule type" value="Genomic_DNA"/>
</dbReference>
<accession>A0AAI9IHA9</accession>
<dbReference type="Gene3D" id="1.10.357.10">
    <property type="entry name" value="Tetracycline Repressor, domain 2"/>
    <property type="match status" value="1"/>
</dbReference>
<evidence type="ECO:0000256" key="2">
    <source>
        <dbReference type="ARBA" id="ARBA00023015"/>
    </source>
</evidence>
<gene>
    <name evidence="7" type="ORF">HFRIS_004733</name>
</gene>
<dbReference type="Proteomes" id="UP000006772">
    <property type="component" value="Unassembled WGS sequence"/>
</dbReference>
<dbReference type="PROSITE" id="PS50977">
    <property type="entry name" value="HTH_TETR_2"/>
    <property type="match status" value="1"/>
</dbReference>
<keyword evidence="3 5" id="KW-0238">DNA-binding</keyword>
<dbReference type="PRINTS" id="PR00455">
    <property type="entry name" value="HTHTETR"/>
</dbReference>
<sequence>MSDISSSVDSGASPGLRERKRLETRRRIAEVAQGLFMARGYAATTLDDIAAAADISRRTFFSYFKSKDDIILYWRDADTAALLADLLKVSPDADPLDAVRDVMVAHIGRYTTEQMTAVDNLMRSSESLMARKQAFYAEQEVMLFDALCQVWRHPEQRARLRMVAMVSVGAMRLALQTWREQSGQRKPASRYLLEAFDILRKGL</sequence>
<keyword evidence="2" id="KW-0805">Transcription regulation</keyword>
<dbReference type="SUPFAM" id="SSF46689">
    <property type="entry name" value="Homeodomain-like"/>
    <property type="match status" value="1"/>
</dbReference>
<reference evidence="7 8" key="1">
    <citation type="journal article" date="2013" name="Front. Microbiol.">
        <title>The genome of the endophytic bacterium H. frisingense GSF30(T) identifies diverse strategies in the Herbaspirillum genus to interact with plants.</title>
        <authorList>
            <person name="Straub D."/>
            <person name="Rothballer M."/>
            <person name="Hartmann A."/>
            <person name="Ludewig U."/>
        </authorList>
    </citation>
    <scope>NUCLEOTIDE SEQUENCE [LARGE SCALE GENOMIC DNA]</scope>
    <source>
        <strain evidence="7 8">GSF30</strain>
    </source>
</reference>
<proteinExistence type="predicted"/>
<dbReference type="RefSeq" id="WP_006462101.1">
    <property type="nucleotide sequence ID" value="NZ_AEEC02000004.1"/>
</dbReference>
<evidence type="ECO:0000256" key="4">
    <source>
        <dbReference type="ARBA" id="ARBA00023163"/>
    </source>
</evidence>
<dbReference type="GO" id="GO:0003700">
    <property type="term" value="F:DNA-binding transcription factor activity"/>
    <property type="evidence" value="ECO:0007669"/>
    <property type="project" value="TreeGrafter"/>
</dbReference>
<evidence type="ECO:0000256" key="3">
    <source>
        <dbReference type="ARBA" id="ARBA00023125"/>
    </source>
</evidence>
<dbReference type="Pfam" id="PF00440">
    <property type="entry name" value="TetR_N"/>
    <property type="match status" value="1"/>
</dbReference>
<dbReference type="PROSITE" id="PS01081">
    <property type="entry name" value="HTH_TETR_1"/>
    <property type="match status" value="1"/>
</dbReference>
<comment type="caution">
    <text evidence="7">The sequence shown here is derived from an EMBL/GenBank/DDBJ whole genome shotgun (WGS) entry which is preliminary data.</text>
</comment>
<feature type="domain" description="HTH tetR-type" evidence="6">
    <location>
        <begin position="22"/>
        <end position="82"/>
    </location>
</feature>
<evidence type="ECO:0000313" key="7">
    <source>
        <dbReference type="EMBL" id="EOA06117.1"/>
    </source>
</evidence>
<evidence type="ECO:0000256" key="1">
    <source>
        <dbReference type="ARBA" id="ARBA00022491"/>
    </source>
</evidence>
<keyword evidence="1" id="KW-0678">Repressor</keyword>
<evidence type="ECO:0000256" key="5">
    <source>
        <dbReference type="PROSITE-ProRule" id="PRU00335"/>
    </source>
</evidence>
<dbReference type="GO" id="GO:0000976">
    <property type="term" value="F:transcription cis-regulatory region binding"/>
    <property type="evidence" value="ECO:0007669"/>
    <property type="project" value="TreeGrafter"/>
</dbReference>
<feature type="DNA-binding region" description="H-T-H motif" evidence="5">
    <location>
        <begin position="45"/>
        <end position="64"/>
    </location>
</feature>